<comment type="subunit">
    <text evidence="15 20">DNA polymerase III contains a core (composed of alpha, epsilon and theta chains) that associates with a tau subunit. This core dimerizes to form the POLIII' complex. PolIII' associates with the gamma complex (composed of gamma, delta, delta', psi and chi chains) and with the beta chain to form the complete DNA polymerase III complex.</text>
</comment>
<keyword evidence="6 20" id="KW-0235">DNA replication</keyword>
<evidence type="ECO:0000256" key="19">
    <source>
        <dbReference type="PIRSR" id="PIRSR606309-3"/>
    </source>
</evidence>
<dbReference type="InterPro" id="IPR006309">
    <property type="entry name" value="DnaQ_proteo"/>
</dbReference>
<dbReference type="GO" id="GO:0005829">
    <property type="term" value="C:cytosol"/>
    <property type="evidence" value="ECO:0007669"/>
    <property type="project" value="TreeGrafter"/>
</dbReference>
<evidence type="ECO:0000313" key="24">
    <source>
        <dbReference type="Proteomes" id="UP000292781"/>
    </source>
</evidence>
<keyword evidence="12 20" id="KW-0239">DNA-directed DNA polymerase</keyword>
<comment type="function">
    <text evidence="14 20">DNA polymerase III is a complex, multichain enzyme responsible for most of the replicative synthesis in bacteria. The epsilon subunit contain the editing function and is a proofreading 3'-5' exonuclease.</text>
</comment>
<evidence type="ECO:0000256" key="8">
    <source>
        <dbReference type="ARBA" id="ARBA00022723"/>
    </source>
</evidence>
<dbReference type="SMART" id="SM00479">
    <property type="entry name" value="EXOIII"/>
    <property type="match status" value="1"/>
</dbReference>
<dbReference type="SUPFAM" id="SSF53098">
    <property type="entry name" value="Ribonuclease H-like"/>
    <property type="match status" value="1"/>
</dbReference>
<evidence type="ECO:0000256" key="9">
    <source>
        <dbReference type="ARBA" id="ARBA00022801"/>
    </source>
</evidence>
<feature type="active site" description="Proton acceptor" evidence="17">
    <location>
        <position position="150"/>
    </location>
</feature>
<feature type="domain" description="Exonuclease" evidence="22">
    <location>
        <begin position="2"/>
        <end position="172"/>
    </location>
</feature>
<dbReference type="InterPro" id="IPR013520">
    <property type="entry name" value="Ribonucl_H"/>
</dbReference>
<dbReference type="Gene3D" id="3.30.420.10">
    <property type="entry name" value="Ribonuclease H-like superfamily/Ribonuclease H"/>
    <property type="match status" value="1"/>
</dbReference>
<keyword evidence="5 20" id="KW-0548">Nucleotidyltransferase</keyword>
<evidence type="ECO:0000256" key="5">
    <source>
        <dbReference type="ARBA" id="ARBA00022695"/>
    </source>
</evidence>
<evidence type="ECO:0000256" key="7">
    <source>
        <dbReference type="ARBA" id="ARBA00022722"/>
    </source>
</evidence>
<feature type="binding site" evidence="19">
    <location>
        <position position="155"/>
    </location>
    <ligand>
        <name>a divalent metal cation</name>
        <dbReference type="ChEBI" id="CHEBI:60240"/>
        <label>1</label>
        <note>catalytic</note>
    </ligand>
</feature>
<evidence type="ECO:0000256" key="15">
    <source>
        <dbReference type="ARBA" id="ARBA00026073"/>
    </source>
</evidence>
<evidence type="ECO:0000256" key="13">
    <source>
        <dbReference type="ARBA" id="ARBA00023211"/>
    </source>
</evidence>
<evidence type="ECO:0000256" key="1">
    <source>
        <dbReference type="ARBA" id="ARBA00001936"/>
    </source>
</evidence>
<sequence>MREIVFDTETTGLDPRQGDRVVEIGCVELVNHIVTGQTFHVYLNPERTMPRGAFDVHGLSDAFLADKPKFAEIVDDFVAFIDGARLVAHNADFDIRFLNAELARVGRPPIGSDRVVDTLALARRRHPAGPNSLDALCNRYGIDNTRRDFHGALLDSELLAEVYVELIGGRQAALTLVTDASPRETDASGGFVETAGHPRRRPSPLPSRLHPEELAAHRAFLAELGERALWHQWAED</sequence>
<dbReference type="GO" id="GO:0003887">
    <property type="term" value="F:DNA-directed DNA polymerase activity"/>
    <property type="evidence" value="ECO:0007669"/>
    <property type="project" value="UniProtKB-KW"/>
</dbReference>
<feature type="binding site" evidence="19">
    <location>
        <position position="9"/>
    </location>
    <ligand>
        <name>a divalent metal cation</name>
        <dbReference type="ChEBI" id="CHEBI:60240"/>
        <label>1</label>
        <note>catalytic</note>
    </ligand>
</feature>
<evidence type="ECO:0000256" key="4">
    <source>
        <dbReference type="ARBA" id="ARBA00022679"/>
    </source>
</evidence>
<evidence type="ECO:0000256" key="16">
    <source>
        <dbReference type="ARBA" id="ARBA00049244"/>
    </source>
</evidence>
<comment type="cofactor">
    <cofactor evidence="1 20">
        <name>Mn(2+)</name>
        <dbReference type="ChEBI" id="CHEBI:29035"/>
    </cofactor>
</comment>
<reference evidence="23 24" key="1">
    <citation type="submission" date="2019-02" db="EMBL/GenBank/DDBJ databases">
        <title>Siculibacillus lacustris gen. nov., sp. nov., a new rosette-forming bacterium isolated from a freshwater crater lake (Lake St. Ana, Romania).</title>
        <authorList>
            <person name="Felfoldi T."/>
            <person name="Marton Z."/>
            <person name="Szabo A."/>
            <person name="Mentes A."/>
            <person name="Boka K."/>
            <person name="Marialigeti K."/>
            <person name="Mathe I."/>
            <person name="Koncz M."/>
            <person name="Schumann P."/>
            <person name="Toth E."/>
        </authorList>
    </citation>
    <scope>NUCLEOTIDE SEQUENCE [LARGE SCALE GENOMIC DNA]</scope>
    <source>
        <strain evidence="23 24">SA-279</strain>
    </source>
</reference>
<dbReference type="FunFam" id="3.30.420.10:FF:000012">
    <property type="entry name" value="DNA polymerase III subunit epsilon"/>
    <property type="match status" value="1"/>
</dbReference>
<dbReference type="InterPro" id="IPR006054">
    <property type="entry name" value="DnaQ"/>
</dbReference>
<keyword evidence="4 20" id="KW-0808">Transferase</keyword>
<dbReference type="GO" id="GO:0008408">
    <property type="term" value="F:3'-5' exonuclease activity"/>
    <property type="evidence" value="ECO:0007669"/>
    <property type="project" value="TreeGrafter"/>
</dbReference>
<keyword evidence="11 19" id="KW-0460">Magnesium</keyword>
<dbReference type="OrthoDB" id="9804290at2"/>
<evidence type="ECO:0000256" key="2">
    <source>
        <dbReference type="ARBA" id="ARBA00012417"/>
    </source>
</evidence>
<feature type="region of interest" description="Disordered" evidence="21">
    <location>
        <begin position="185"/>
        <end position="207"/>
    </location>
</feature>
<keyword evidence="10 20" id="KW-0269">Exonuclease</keyword>
<evidence type="ECO:0000256" key="17">
    <source>
        <dbReference type="PIRSR" id="PIRSR606309-1"/>
    </source>
</evidence>
<protein>
    <recommendedName>
        <fullName evidence="3 20">DNA polymerase III subunit epsilon</fullName>
        <ecNumber evidence="2 20">2.7.7.7</ecNumber>
    </recommendedName>
</protein>
<feature type="binding site" evidence="18">
    <location>
        <position position="155"/>
    </location>
    <ligand>
        <name>substrate</name>
    </ligand>
</feature>
<evidence type="ECO:0000259" key="22">
    <source>
        <dbReference type="SMART" id="SM00479"/>
    </source>
</evidence>
<dbReference type="Pfam" id="PF00929">
    <property type="entry name" value="RNase_T"/>
    <property type="match status" value="1"/>
</dbReference>
<evidence type="ECO:0000256" key="10">
    <source>
        <dbReference type="ARBA" id="ARBA00022839"/>
    </source>
</evidence>
<keyword evidence="7 20" id="KW-0540">Nuclease</keyword>
<dbReference type="InterPro" id="IPR036397">
    <property type="entry name" value="RNaseH_sf"/>
</dbReference>
<dbReference type="GO" id="GO:0003677">
    <property type="term" value="F:DNA binding"/>
    <property type="evidence" value="ECO:0007669"/>
    <property type="project" value="InterPro"/>
</dbReference>
<evidence type="ECO:0000256" key="3">
    <source>
        <dbReference type="ARBA" id="ARBA00020352"/>
    </source>
</evidence>
<dbReference type="GO" id="GO:0046872">
    <property type="term" value="F:metal ion binding"/>
    <property type="evidence" value="ECO:0007669"/>
    <property type="project" value="UniProtKB-KW"/>
</dbReference>
<dbReference type="NCBIfam" id="TIGR00573">
    <property type="entry name" value="dnaq"/>
    <property type="match status" value="1"/>
</dbReference>
<keyword evidence="8 19" id="KW-0479">Metal-binding</keyword>
<keyword evidence="24" id="KW-1185">Reference proteome</keyword>
<feature type="binding site" evidence="18">
    <location>
        <position position="57"/>
    </location>
    <ligand>
        <name>substrate</name>
    </ligand>
</feature>
<dbReference type="AlphaFoldDB" id="A0A4Q9VM77"/>
<accession>A0A4Q9VM77</accession>
<dbReference type="EC" id="2.7.7.7" evidence="2 20"/>
<organism evidence="23 24">
    <name type="scientific">Siculibacillus lacustris</name>
    <dbReference type="NCBI Taxonomy" id="1549641"/>
    <lineage>
        <taxon>Bacteria</taxon>
        <taxon>Pseudomonadati</taxon>
        <taxon>Pseudomonadota</taxon>
        <taxon>Alphaproteobacteria</taxon>
        <taxon>Hyphomicrobiales</taxon>
        <taxon>Ancalomicrobiaceae</taxon>
        <taxon>Siculibacillus</taxon>
    </lineage>
</organism>
<feature type="binding site" evidence="18">
    <location>
        <position position="7"/>
    </location>
    <ligand>
        <name>substrate</name>
    </ligand>
</feature>
<evidence type="ECO:0000256" key="18">
    <source>
        <dbReference type="PIRSR" id="PIRSR606309-2"/>
    </source>
</evidence>
<evidence type="ECO:0000256" key="12">
    <source>
        <dbReference type="ARBA" id="ARBA00022932"/>
    </source>
</evidence>
<gene>
    <name evidence="20" type="primary">dnaQ</name>
    <name evidence="23" type="ORF">EYW49_15480</name>
</gene>
<dbReference type="PANTHER" id="PTHR30231">
    <property type="entry name" value="DNA POLYMERASE III SUBUNIT EPSILON"/>
    <property type="match status" value="1"/>
</dbReference>
<comment type="caution">
    <text evidence="23">The sequence shown here is derived from an EMBL/GenBank/DDBJ whole genome shotgun (WGS) entry which is preliminary data.</text>
</comment>
<dbReference type="CDD" id="cd06131">
    <property type="entry name" value="DNA_pol_III_epsilon_Ecoli_like"/>
    <property type="match status" value="1"/>
</dbReference>
<keyword evidence="13 19" id="KW-0464">Manganese</keyword>
<evidence type="ECO:0000256" key="21">
    <source>
        <dbReference type="SAM" id="MobiDB-lite"/>
    </source>
</evidence>
<dbReference type="InterPro" id="IPR013838">
    <property type="entry name" value="Beta-tubulin_BS"/>
</dbReference>
<feature type="binding site" evidence="19">
    <location>
        <position position="7"/>
    </location>
    <ligand>
        <name>a divalent metal cation</name>
        <dbReference type="ChEBI" id="CHEBI:60240"/>
        <label>1</label>
        <note>catalytic</note>
    </ligand>
</feature>
<dbReference type="InterPro" id="IPR012337">
    <property type="entry name" value="RNaseH-like_sf"/>
</dbReference>
<comment type="cofactor">
    <cofactor evidence="19">
        <name>Mg(2+)</name>
        <dbReference type="ChEBI" id="CHEBI:18420"/>
    </cofactor>
    <cofactor evidence="19">
        <name>Mn(2+)</name>
        <dbReference type="ChEBI" id="CHEBI:29035"/>
    </cofactor>
    <text evidence="19">Binds 2 divalent metal cations. Magnesium or manganese.</text>
</comment>
<dbReference type="RefSeq" id="WP_131310496.1">
    <property type="nucleotide sequence ID" value="NZ_SJFN01000024.1"/>
</dbReference>
<evidence type="ECO:0000256" key="11">
    <source>
        <dbReference type="ARBA" id="ARBA00022842"/>
    </source>
</evidence>
<dbReference type="NCBIfam" id="TIGR01406">
    <property type="entry name" value="dnaQ_proteo"/>
    <property type="match status" value="1"/>
</dbReference>
<dbReference type="NCBIfam" id="NF004316">
    <property type="entry name" value="PRK05711.1"/>
    <property type="match status" value="1"/>
</dbReference>
<dbReference type="PROSITE" id="PS00228">
    <property type="entry name" value="TUBULIN_B_AUTOREG"/>
    <property type="match status" value="1"/>
</dbReference>
<dbReference type="PANTHER" id="PTHR30231:SF41">
    <property type="entry name" value="DNA POLYMERASE III SUBUNIT EPSILON"/>
    <property type="match status" value="1"/>
</dbReference>
<keyword evidence="9 20" id="KW-0378">Hydrolase</keyword>
<dbReference type="EMBL" id="SJFN01000024">
    <property type="protein sequence ID" value="TBW35795.1"/>
    <property type="molecule type" value="Genomic_DNA"/>
</dbReference>
<evidence type="ECO:0000313" key="23">
    <source>
        <dbReference type="EMBL" id="TBW35795.1"/>
    </source>
</evidence>
<evidence type="ECO:0000256" key="6">
    <source>
        <dbReference type="ARBA" id="ARBA00022705"/>
    </source>
</evidence>
<name>A0A4Q9VM77_9HYPH</name>
<proteinExistence type="predicted"/>
<dbReference type="Proteomes" id="UP000292781">
    <property type="component" value="Unassembled WGS sequence"/>
</dbReference>
<feature type="binding site" evidence="18">
    <location>
        <position position="9"/>
    </location>
    <ligand>
        <name>substrate</name>
    </ligand>
</feature>
<dbReference type="GO" id="GO:0045004">
    <property type="term" value="P:DNA replication proofreading"/>
    <property type="evidence" value="ECO:0007669"/>
    <property type="project" value="TreeGrafter"/>
</dbReference>
<evidence type="ECO:0000256" key="14">
    <source>
        <dbReference type="ARBA" id="ARBA00025483"/>
    </source>
</evidence>
<comment type="catalytic activity">
    <reaction evidence="16 20">
        <text>DNA(n) + a 2'-deoxyribonucleoside 5'-triphosphate = DNA(n+1) + diphosphate</text>
        <dbReference type="Rhea" id="RHEA:22508"/>
        <dbReference type="Rhea" id="RHEA-COMP:17339"/>
        <dbReference type="Rhea" id="RHEA-COMP:17340"/>
        <dbReference type="ChEBI" id="CHEBI:33019"/>
        <dbReference type="ChEBI" id="CHEBI:61560"/>
        <dbReference type="ChEBI" id="CHEBI:173112"/>
        <dbReference type="EC" id="2.7.7.7"/>
    </reaction>
</comment>
<evidence type="ECO:0000256" key="20">
    <source>
        <dbReference type="RuleBase" id="RU364087"/>
    </source>
</evidence>